<dbReference type="Proteomes" id="UP001596113">
    <property type="component" value="Unassembled WGS sequence"/>
</dbReference>
<evidence type="ECO:0000313" key="3">
    <source>
        <dbReference type="EMBL" id="MFC5402002.1"/>
    </source>
</evidence>
<keyword evidence="3" id="KW-0648">Protein biosynthesis</keyword>
<proteinExistence type="inferred from homology"/>
<comment type="similarity">
    <text evidence="1">Belongs to the short-chain dehydrogenases/reductases (SDR) family.</text>
</comment>
<evidence type="ECO:0000259" key="2">
    <source>
        <dbReference type="SMART" id="SM00822"/>
    </source>
</evidence>
<sequence>MKRVALVTGASRGIGAAVACRLAADGADVALQFFAAAEAAEGVAADCRAHGGQAVVLQADLRRRGSCESMKKKLDELGWTPDIVVHCAGITHYGLLEDTDDEAWDDLMNVNLKGAHELVKAFASPMRWSRWGRFVFLSSVWGAVGSAGEAAYAASKGGLNAFTKSAAKELASSGITANAISPGAVDTDMLSTLGEDDLSVLRREIPLGRLGTPEDVAELVRYLVSEGAGYVTGQTIGINGGWFM</sequence>
<keyword evidence="4" id="KW-1185">Reference proteome</keyword>
<dbReference type="RefSeq" id="WP_378130024.1">
    <property type="nucleotide sequence ID" value="NZ_JBHSMI010000008.1"/>
</dbReference>
<dbReference type="InterPro" id="IPR057326">
    <property type="entry name" value="KR_dom"/>
</dbReference>
<dbReference type="NCBIfam" id="NF047420">
    <property type="entry name" value="EF_P_mod_YmfI"/>
    <property type="match status" value="1"/>
</dbReference>
<dbReference type="InterPro" id="IPR050259">
    <property type="entry name" value="SDR"/>
</dbReference>
<reference evidence="4" key="1">
    <citation type="journal article" date="2019" name="Int. J. Syst. Evol. Microbiol.">
        <title>The Global Catalogue of Microorganisms (GCM) 10K type strain sequencing project: providing services to taxonomists for standard genome sequencing and annotation.</title>
        <authorList>
            <consortium name="The Broad Institute Genomics Platform"/>
            <consortium name="The Broad Institute Genome Sequencing Center for Infectious Disease"/>
            <person name="Wu L."/>
            <person name="Ma J."/>
        </authorList>
    </citation>
    <scope>NUCLEOTIDE SEQUENCE [LARGE SCALE GENOMIC DNA]</scope>
    <source>
        <strain evidence="4">CGMCC 1.18575</strain>
    </source>
</reference>
<evidence type="ECO:0000256" key="1">
    <source>
        <dbReference type="ARBA" id="ARBA00006484"/>
    </source>
</evidence>
<keyword evidence="3" id="KW-0251">Elongation factor</keyword>
<dbReference type="InterPro" id="IPR020904">
    <property type="entry name" value="Sc_DH/Rdtase_CS"/>
</dbReference>
<accession>A0ABW0HPL2</accession>
<organism evidence="3 4">
    <name type="scientific">Cohnella soli</name>
    <dbReference type="NCBI Taxonomy" id="425005"/>
    <lineage>
        <taxon>Bacteria</taxon>
        <taxon>Bacillati</taxon>
        <taxon>Bacillota</taxon>
        <taxon>Bacilli</taxon>
        <taxon>Bacillales</taxon>
        <taxon>Paenibacillaceae</taxon>
        <taxon>Cohnella</taxon>
    </lineage>
</organism>
<dbReference type="PANTHER" id="PTHR42879">
    <property type="entry name" value="3-OXOACYL-(ACYL-CARRIER-PROTEIN) REDUCTASE"/>
    <property type="match status" value="1"/>
</dbReference>
<dbReference type="Gene3D" id="3.40.50.720">
    <property type="entry name" value="NAD(P)-binding Rossmann-like Domain"/>
    <property type="match status" value="1"/>
</dbReference>
<name>A0ABW0HPL2_9BACL</name>
<dbReference type="PRINTS" id="PR00080">
    <property type="entry name" value="SDRFAMILY"/>
</dbReference>
<dbReference type="GO" id="GO:0003746">
    <property type="term" value="F:translation elongation factor activity"/>
    <property type="evidence" value="ECO:0007669"/>
    <property type="project" value="UniProtKB-KW"/>
</dbReference>
<dbReference type="PROSITE" id="PS00061">
    <property type="entry name" value="ADH_SHORT"/>
    <property type="match status" value="1"/>
</dbReference>
<protein>
    <submittedName>
        <fullName evidence="3">Elongation factor P 5-aminopentanone reductase</fullName>
    </submittedName>
</protein>
<dbReference type="PANTHER" id="PTHR42879:SF2">
    <property type="entry name" value="3-OXOACYL-[ACYL-CARRIER-PROTEIN] REDUCTASE FABG"/>
    <property type="match status" value="1"/>
</dbReference>
<dbReference type="PRINTS" id="PR00081">
    <property type="entry name" value="GDHRDH"/>
</dbReference>
<dbReference type="Pfam" id="PF13561">
    <property type="entry name" value="adh_short_C2"/>
    <property type="match status" value="1"/>
</dbReference>
<dbReference type="InterPro" id="IPR036291">
    <property type="entry name" value="NAD(P)-bd_dom_sf"/>
</dbReference>
<feature type="domain" description="Ketoreductase" evidence="2">
    <location>
        <begin position="3"/>
        <end position="183"/>
    </location>
</feature>
<dbReference type="SMART" id="SM00822">
    <property type="entry name" value="PKS_KR"/>
    <property type="match status" value="1"/>
</dbReference>
<dbReference type="InterPro" id="IPR002347">
    <property type="entry name" value="SDR_fam"/>
</dbReference>
<gene>
    <name evidence="3" type="primary">ymfI</name>
    <name evidence="3" type="ORF">ACFPOF_04565</name>
</gene>
<comment type="caution">
    <text evidence="3">The sequence shown here is derived from an EMBL/GenBank/DDBJ whole genome shotgun (WGS) entry which is preliminary data.</text>
</comment>
<dbReference type="EMBL" id="JBHSMI010000008">
    <property type="protein sequence ID" value="MFC5402002.1"/>
    <property type="molecule type" value="Genomic_DNA"/>
</dbReference>
<evidence type="ECO:0000313" key="4">
    <source>
        <dbReference type="Proteomes" id="UP001596113"/>
    </source>
</evidence>
<dbReference type="SUPFAM" id="SSF51735">
    <property type="entry name" value="NAD(P)-binding Rossmann-fold domains"/>
    <property type="match status" value="1"/>
</dbReference>